<keyword evidence="7" id="KW-0830">Ubiquinone</keyword>
<keyword evidence="5 7" id="KW-1133">Transmembrane helix</keyword>
<feature type="transmembrane region" description="Helical" evidence="7">
    <location>
        <begin position="109"/>
        <end position="130"/>
    </location>
</feature>
<comment type="similarity">
    <text evidence="2 7 8">Belongs to the complex I subunit 3 family.</text>
</comment>
<evidence type="ECO:0000313" key="10">
    <source>
        <dbReference type="Proteomes" id="UP000317648"/>
    </source>
</evidence>
<dbReference type="KEGG" id="lcre:Pla8534_19920"/>
<proteinExistence type="inferred from homology"/>
<dbReference type="GO" id="GO:0050136">
    <property type="term" value="F:NADH dehydrogenase (quinone) (non-electrogenic) activity"/>
    <property type="evidence" value="ECO:0007669"/>
    <property type="project" value="UniProtKB-UniRule"/>
</dbReference>
<keyword evidence="7" id="KW-1278">Translocase</keyword>
<evidence type="ECO:0000256" key="5">
    <source>
        <dbReference type="ARBA" id="ARBA00022989"/>
    </source>
</evidence>
<evidence type="ECO:0000313" key="9">
    <source>
        <dbReference type="EMBL" id="QDU94204.1"/>
    </source>
</evidence>
<keyword evidence="9" id="KW-0560">Oxidoreductase</keyword>
<gene>
    <name evidence="9" type="primary">ndhC_1</name>
    <name evidence="7" type="synonym">nuoA</name>
    <name evidence="9" type="ORF">Pla8534_19920</name>
</gene>
<sequence length="138" mass="15330" precursor="true">MTTLILPICLFAVCAALLAGGMLAAGTLLGPRRQGAVKQMPYESGMDPIHDTRRKFDVRFHLVAIAFLMFDVEVLFLYPWATAAGNQEHGITAVVAEAQAAGFTDFTRLLVFADVMVFMLLLTAGFVYAWRRGVFRWR</sequence>
<evidence type="ECO:0000256" key="2">
    <source>
        <dbReference type="ARBA" id="ARBA00008472"/>
    </source>
</evidence>
<reference evidence="9 10" key="1">
    <citation type="submission" date="2019-02" db="EMBL/GenBank/DDBJ databases">
        <title>Deep-cultivation of Planctomycetes and their phenomic and genomic characterization uncovers novel biology.</title>
        <authorList>
            <person name="Wiegand S."/>
            <person name="Jogler M."/>
            <person name="Boedeker C."/>
            <person name="Pinto D."/>
            <person name="Vollmers J."/>
            <person name="Rivas-Marin E."/>
            <person name="Kohn T."/>
            <person name="Peeters S.H."/>
            <person name="Heuer A."/>
            <person name="Rast P."/>
            <person name="Oberbeckmann S."/>
            <person name="Bunk B."/>
            <person name="Jeske O."/>
            <person name="Meyerdierks A."/>
            <person name="Storesund J.E."/>
            <person name="Kallscheuer N."/>
            <person name="Luecker S."/>
            <person name="Lage O.M."/>
            <person name="Pohl T."/>
            <person name="Merkel B.J."/>
            <person name="Hornburger P."/>
            <person name="Mueller R.-W."/>
            <person name="Bruemmer F."/>
            <person name="Labrenz M."/>
            <person name="Spormann A.M."/>
            <person name="Op den Camp H."/>
            <person name="Overmann J."/>
            <person name="Amann R."/>
            <person name="Jetten M.S.M."/>
            <person name="Mascher T."/>
            <person name="Medema M.H."/>
            <person name="Devos D.P."/>
            <person name="Kaster A.-K."/>
            <person name="Ovreas L."/>
            <person name="Rohde M."/>
            <person name="Galperin M.Y."/>
            <person name="Jogler C."/>
        </authorList>
    </citation>
    <scope>NUCLEOTIDE SEQUENCE [LARGE SCALE GENOMIC DNA]</scope>
    <source>
        <strain evidence="9 10">Pla85_3_4</strain>
    </source>
</reference>
<keyword evidence="7 8" id="KW-0520">NAD</keyword>
<evidence type="ECO:0000256" key="6">
    <source>
        <dbReference type="ARBA" id="ARBA00023136"/>
    </source>
</evidence>
<dbReference type="AlphaFoldDB" id="A0A518DQV7"/>
<comment type="catalytic activity">
    <reaction evidence="7 8">
        <text>a quinone + NADH + 5 H(+)(in) = a quinol + NAD(+) + 4 H(+)(out)</text>
        <dbReference type="Rhea" id="RHEA:57888"/>
        <dbReference type="ChEBI" id="CHEBI:15378"/>
        <dbReference type="ChEBI" id="CHEBI:24646"/>
        <dbReference type="ChEBI" id="CHEBI:57540"/>
        <dbReference type="ChEBI" id="CHEBI:57945"/>
        <dbReference type="ChEBI" id="CHEBI:132124"/>
    </reaction>
</comment>
<dbReference type="InterPro" id="IPR023043">
    <property type="entry name" value="NAD(P)H_OxRDtase_bac/plastid"/>
</dbReference>
<dbReference type="InterPro" id="IPR000440">
    <property type="entry name" value="NADH_UbQ/plastoQ_OxRdtase_su3"/>
</dbReference>
<feature type="transmembrane region" description="Helical" evidence="7">
    <location>
        <begin position="6"/>
        <end position="30"/>
    </location>
</feature>
<dbReference type="PANTHER" id="PTHR11058">
    <property type="entry name" value="NADH-UBIQUINONE OXIDOREDUCTASE CHAIN 3"/>
    <property type="match status" value="1"/>
</dbReference>
<organism evidence="9 10">
    <name type="scientific">Lignipirellula cremea</name>
    <dbReference type="NCBI Taxonomy" id="2528010"/>
    <lineage>
        <taxon>Bacteria</taxon>
        <taxon>Pseudomonadati</taxon>
        <taxon>Planctomycetota</taxon>
        <taxon>Planctomycetia</taxon>
        <taxon>Pirellulales</taxon>
        <taxon>Pirellulaceae</taxon>
        <taxon>Lignipirellula</taxon>
    </lineage>
</organism>
<dbReference type="Gene3D" id="1.20.58.1610">
    <property type="entry name" value="NADH:ubiquinone/plastoquinone oxidoreductase, chain 3"/>
    <property type="match status" value="1"/>
</dbReference>
<dbReference type="Proteomes" id="UP000317648">
    <property type="component" value="Chromosome"/>
</dbReference>
<evidence type="ECO:0000256" key="1">
    <source>
        <dbReference type="ARBA" id="ARBA00004141"/>
    </source>
</evidence>
<dbReference type="GO" id="GO:0048038">
    <property type="term" value="F:quinone binding"/>
    <property type="evidence" value="ECO:0007669"/>
    <property type="project" value="UniProtKB-KW"/>
</dbReference>
<keyword evidence="6 7" id="KW-0472">Membrane</keyword>
<dbReference type="RefSeq" id="WP_145052211.1">
    <property type="nucleotide sequence ID" value="NZ_CP036433.1"/>
</dbReference>
<evidence type="ECO:0000256" key="7">
    <source>
        <dbReference type="HAMAP-Rule" id="MF_01394"/>
    </source>
</evidence>
<dbReference type="GO" id="GO:0005886">
    <property type="term" value="C:plasma membrane"/>
    <property type="evidence" value="ECO:0007669"/>
    <property type="project" value="UniProtKB-SubCell"/>
</dbReference>
<dbReference type="InterPro" id="IPR038430">
    <property type="entry name" value="NDAH_ubi_oxred_su3_sf"/>
</dbReference>
<dbReference type="EC" id="7.1.1.-" evidence="7"/>
<comment type="subunit">
    <text evidence="7">NDH-1 is composed of 14 different subunits. Subunits NuoA, H, J, K, L, M, N constitute the membrane sector of the complex.</text>
</comment>
<evidence type="ECO:0000256" key="8">
    <source>
        <dbReference type="RuleBase" id="RU003639"/>
    </source>
</evidence>
<evidence type="ECO:0000256" key="4">
    <source>
        <dbReference type="ARBA" id="ARBA00022692"/>
    </source>
</evidence>
<dbReference type="HAMAP" id="MF_01394">
    <property type="entry name" value="NDH1_NuoA"/>
    <property type="match status" value="1"/>
</dbReference>
<protein>
    <recommendedName>
        <fullName evidence="7">NADH-quinone oxidoreductase subunit A</fullName>
        <ecNumber evidence="7">7.1.1.-</ecNumber>
    </recommendedName>
    <alternativeName>
        <fullName evidence="7">NADH dehydrogenase I subunit A</fullName>
    </alternativeName>
    <alternativeName>
        <fullName evidence="7">NDH-1 subunit A</fullName>
    </alternativeName>
    <alternativeName>
        <fullName evidence="7">NUO1</fullName>
    </alternativeName>
</protein>
<keyword evidence="10" id="KW-1185">Reference proteome</keyword>
<dbReference type="GO" id="GO:0030964">
    <property type="term" value="C:NADH dehydrogenase complex"/>
    <property type="evidence" value="ECO:0007669"/>
    <property type="project" value="TreeGrafter"/>
</dbReference>
<dbReference type="GO" id="GO:0008137">
    <property type="term" value="F:NADH dehydrogenase (ubiquinone) activity"/>
    <property type="evidence" value="ECO:0007669"/>
    <property type="project" value="InterPro"/>
</dbReference>
<dbReference type="Pfam" id="PF00507">
    <property type="entry name" value="Oxidored_q4"/>
    <property type="match status" value="1"/>
</dbReference>
<keyword evidence="7 8" id="KW-0874">Quinone</keyword>
<comment type="subcellular location">
    <subcellularLocation>
        <location evidence="7 8">Cell membrane</location>
        <topology evidence="7 8">Multi-pass membrane protein</topology>
    </subcellularLocation>
    <subcellularLocation>
        <location evidence="1">Membrane</location>
        <topology evidence="1">Multi-pass membrane protein</topology>
    </subcellularLocation>
</comment>
<comment type="function">
    <text evidence="7">NDH-1 shuttles electrons from NADH, via FMN and iron-sulfur (Fe-S) centers, to quinones in the respiratory chain. The immediate electron acceptor for the enzyme in this species is believed to be ubiquinone. Couples the redox reaction to proton translocation (for every two electrons transferred, four hydrogen ions are translocated across the cytoplasmic membrane), and thus conserves the redox energy in a proton gradient.</text>
</comment>
<dbReference type="PANTHER" id="PTHR11058:SF9">
    <property type="entry name" value="NADH-UBIQUINONE OXIDOREDUCTASE CHAIN 3"/>
    <property type="match status" value="1"/>
</dbReference>
<dbReference type="EMBL" id="CP036433">
    <property type="protein sequence ID" value="QDU94204.1"/>
    <property type="molecule type" value="Genomic_DNA"/>
</dbReference>
<accession>A0A518DQV7</accession>
<evidence type="ECO:0000256" key="3">
    <source>
        <dbReference type="ARBA" id="ARBA00022448"/>
    </source>
</evidence>
<feature type="transmembrane region" description="Helical" evidence="7">
    <location>
        <begin position="60"/>
        <end position="81"/>
    </location>
</feature>
<keyword evidence="4 7" id="KW-0812">Transmembrane</keyword>
<keyword evidence="3 7" id="KW-0813">Transport</keyword>
<name>A0A518DQV7_9BACT</name>
<keyword evidence="7" id="KW-1003">Cell membrane</keyword>
<dbReference type="OrthoDB" id="9791970at2"/>